<organism evidence="1 2">
    <name type="scientific">Araneus ventricosus</name>
    <name type="common">Orbweaver spider</name>
    <name type="synonym">Epeira ventricosa</name>
    <dbReference type="NCBI Taxonomy" id="182803"/>
    <lineage>
        <taxon>Eukaryota</taxon>
        <taxon>Metazoa</taxon>
        <taxon>Ecdysozoa</taxon>
        <taxon>Arthropoda</taxon>
        <taxon>Chelicerata</taxon>
        <taxon>Arachnida</taxon>
        <taxon>Araneae</taxon>
        <taxon>Araneomorphae</taxon>
        <taxon>Entelegynae</taxon>
        <taxon>Araneoidea</taxon>
        <taxon>Araneidae</taxon>
        <taxon>Araneus</taxon>
    </lineage>
</organism>
<name>A0A4Y2JRH1_ARAVE</name>
<comment type="caution">
    <text evidence="1">The sequence shown here is derived from an EMBL/GenBank/DDBJ whole genome shotgun (WGS) entry which is preliminary data.</text>
</comment>
<protein>
    <recommendedName>
        <fullName evidence="3">HAT C-terminal dimerisation domain-containing protein</fullName>
    </recommendedName>
</protein>
<dbReference type="InterPro" id="IPR052958">
    <property type="entry name" value="IFN-induced_PKR_regulator"/>
</dbReference>
<evidence type="ECO:0000313" key="1">
    <source>
        <dbReference type="EMBL" id="GBM91746.1"/>
    </source>
</evidence>
<dbReference type="AlphaFoldDB" id="A0A4Y2JRH1"/>
<dbReference type="PANTHER" id="PTHR46289">
    <property type="entry name" value="52 KDA REPRESSOR OF THE INHIBITOR OF THE PROTEIN KINASE-LIKE PROTEIN-RELATED"/>
    <property type="match status" value="1"/>
</dbReference>
<dbReference type="Proteomes" id="UP000499080">
    <property type="component" value="Unassembled WGS sequence"/>
</dbReference>
<accession>A0A4Y2JRH1</accession>
<dbReference type="OrthoDB" id="6621209at2759"/>
<dbReference type="PANTHER" id="PTHR46289:SF14">
    <property type="entry name" value="DUF4371 DOMAIN-CONTAINING PROTEIN"/>
    <property type="match status" value="1"/>
</dbReference>
<evidence type="ECO:0008006" key="3">
    <source>
        <dbReference type="Google" id="ProtNLM"/>
    </source>
</evidence>
<dbReference type="EMBL" id="BGPR01003730">
    <property type="protein sequence ID" value="GBM91746.1"/>
    <property type="molecule type" value="Genomic_DNA"/>
</dbReference>
<sequence length="171" mass="19998">MCEKHEVPTIISRTNKRQIDRSNVDITDPESHYRISIFLPVLDTMITEIQNRFIVYKYIISFFSCLVSGSRNISDFDILVKFYKEDLLENGAFITTEYFLWKSQMSEFPDTKSSVNEMLNIEKEVFPNVHEIFAAIPVTIATLERRYNTLRRVKTYLRNITGECGLTAVHL</sequence>
<proteinExistence type="predicted"/>
<reference evidence="1 2" key="1">
    <citation type="journal article" date="2019" name="Sci. Rep.">
        <title>Orb-weaving spider Araneus ventricosus genome elucidates the spidroin gene catalogue.</title>
        <authorList>
            <person name="Kono N."/>
            <person name="Nakamura H."/>
            <person name="Ohtoshi R."/>
            <person name="Moran D.A.P."/>
            <person name="Shinohara A."/>
            <person name="Yoshida Y."/>
            <person name="Fujiwara M."/>
            <person name="Mori M."/>
            <person name="Tomita M."/>
            <person name="Arakawa K."/>
        </authorList>
    </citation>
    <scope>NUCLEOTIDE SEQUENCE [LARGE SCALE GENOMIC DNA]</scope>
</reference>
<evidence type="ECO:0000313" key="2">
    <source>
        <dbReference type="Proteomes" id="UP000499080"/>
    </source>
</evidence>
<gene>
    <name evidence="1" type="ORF">AVEN_270821_1</name>
</gene>
<keyword evidence="2" id="KW-1185">Reference proteome</keyword>